<comment type="caution">
    <text evidence="2">The sequence shown here is derived from an EMBL/GenBank/DDBJ whole genome shotgun (WGS) entry which is preliminary data.</text>
</comment>
<evidence type="ECO:0000313" key="2">
    <source>
        <dbReference type="EMBL" id="KAK7902143.1"/>
    </source>
</evidence>
<dbReference type="AlphaFoldDB" id="A0AAW0NLG6"/>
<feature type="region of interest" description="Disordered" evidence="1">
    <location>
        <begin position="23"/>
        <end position="70"/>
    </location>
</feature>
<reference evidence="3" key="1">
    <citation type="submission" date="2024-04" db="EMBL/GenBank/DDBJ databases">
        <title>Salinicola lusitanus LLJ914,a marine bacterium isolated from the Okinawa Trough.</title>
        <authorList>
            <person name="Li J."/>
        </authorList>
    </citation>
    <scope>NUCLEOTIDE SEQUENCE [LARGE SCALE GENOMIC DNA]</scope>
</reference>
<evidence type="ECO:0000256" key="1">
    <source>
        <dbReference type="SAM" id="MobiDB-lite"/>
    </source>
</evidence>
<organism evidence="2 3">
    <name type="scientific">Mugilogobius chulae</name>
    <name type="common">yellowstripe goby</name>
    <dbReference type="NCBI Taxonomy" id="88201"/>
    <lineage>
        <taxon>Eukaryota</taxon>
        <taxon>Metazoa</taxon>
        <taxon>Chordata</taxon>
        <taxon>Craniata</taxon>
        <taxon>Vertebrata</taxon>
        <taxon>Euteleostomi</taxon>
        <taxon>Actinopterygii</taxon>
        <taxon>Neopterygii</taxon>
        <taxon>Teleostei</taxon>
        <taxon>Neoteleostei</taxon>
        <taxon>Acanthomorphata</taxon>
        <taxon>Gobiaria</taxon>
        <taxon>Gobiiformes</taxon>
        <taxon>Gobioidei</taxon>
        <taxon>Gobiidae</taxon>
        <taxon>Gobionellinae</taxon>
        <taxon>Mugilogobius</taxon>
    </lineage>
</organism>
<name>A0AAW0NLG6_9GOBI</name>
<dbReference type="Proteomes" id="UP001460270">
    <property type="component" value="Unassembled WGS sequence"/>
</dbReference>
<feature type="region of interest" description="Disordered" evidence="1">
    <location>
        <begin position="83"/>
        <end position="105"/>
    </location>
</feature>
<keyword evidence="3" id="KW-1185">Reference proteome</keyword>
<evidence type="ECO:0000313" key="3">
    <source>
        <dbReference type="Proteomes" id="UP001460270"/>
    </source>
</evidence>
<feature type="compositionally biased region" description="Polar residues" evidence="1">
    <location>
        <begin position="52"/>
        <end position="61"/>
    </location>
</feature>
<protein>
    <submittedName>
        <fullName evidence="2">Uncharacterized protein</fullName>
    </submittedName>
</protein>
<accession>A0AAW0NLG6</accession>
<proteinExistence type="predicted"/>
<gene>
    <name evidence="2" type="ORF">WMY93_018912</name>
</gene>
<feature type="compositionally biased region" description="Basic residues" evidence="1">
    <location>
        <begin position="27"/>
        <end position="37"/>
    </location>
</feature>
<feature type="compositionally biased region" description="Low complexity" evidence="1">
    <location>
        <begin position="89"/>
        <end position="101"/>
    </location>
</feature>
<dbReference type="EMBL" id="JBBPFD010000013">
    <property type="protein sequence ID" value="KAK7902143.1"/>
    <property type="molecule type" value="Genomic_DNA"/>
</dbReference>
<sequence>MLQTLSFVLFYDDRCSVFGSLETGFRHSPRHTRRSVHPRSAEEKSPLADVPESNQLSSSTQLRKRKSKKRVLPEFYQSIQVTPTRRAAHAASLPSRSSAASTHTYPLSRTHRVPAVTSGDLTSPRILNAPIKDAGFQLTVWHQSKGVARAS</sequence>